<keyword evidence="12" id="KW-0408">Iron</keyword>
<dbReference type="GO" id="GO:0009507">
    <property type="term" value="C:chloroplast"/>
    <property type="evidence" value="ECO:0007669"/>
    <property type="project" value="UniProtKB-SubCell"/>
</dbReference>
<proteinExistence type="inferred from homology"/>
<evidence type="ECO:0000256" key="9">
    <source>
        <dbReference type="ARBA" id="ARBA00022679"/>
    </source>
</evidence>
<gene>
    <name evidence="19" type="ORF">D9Q98_006105</name>
</gene>
<keyword evidence="10" id="KW-0479">Metal-binding</keyword>
<comment type="catalytic activity">
    <reaction evidence="14">
        <text>iminosuccinate + dihydroxyacetone phosphate = quinolinate + phosphate + 2 H2O + H(+)</text>
        <dbReference type="Rhea" id="RHEA:25888"/>
        <dbReference type="ChEBI" id="CHEBI:15377"/>
        <dbReference type="ChEBI" id="CHEBI:15378"/>
        <dbReference type="ChEBI" id="CHEBI:29959"/>
        <dbReference type="ChEBI" id="CHEBI:43474"/>
        <dbReference type="ChEBI" id="CHEBI:57642"/>
        <dbReference type="ChEBI" id="CHEBI:77875"/>
        <dbReference type="EC" id="2.5.1.72"/>
    </reaction>
</comment>
<evidence type="ECO:0000313" key="19">
    <source>
        <dbReference type="EMBL" id="KAI3436690.1"/>
    </source>
</evidence>
<comment type="pathway">
    <text evidence="3">Cofactor biosynthesis; NAD(+) biosynthesis; quinolinate from iminoaspartate: step 1/1.</text>
</comment>
<evidence type="ECO:0000313" key="20">
    <source>
        <dbReference type="Proteomes" id="UP001055712"/>
    </source>
</evidence>
<evidence type="ECO:0000256" key="10">
    <source>
        <dbReference type="ARBA" id="ARBA00022723"/>
    </source>
</evidence>
<evidence type="ECO:0000256" key="1">
    <source>
        <dbReference type="ARBA" id="ARBA00001966"/>
    </source>
</evidence>
<dbReference type="GO" id="GO:0046872">
    <property type="term" value="F:metal ion binding"/>
    <property type="evidence" value="ECO:0007669"/>
    <property type="project" value="UniProtKB-KW"/>
</dbReference>
<evidence type="ECO:0000256" key="11">
    <source>
        <dbReference type="ARBA" id="ARBA00022946"/>
    </source>
</evidence>
<evidence type="ECO:0000256" key="4">
    <source>
        <dbReference type="ARBA" id="ARBA00012669"/>
    </source>
</evidence>
<accession>A0A9D4TWX1</accession>
<evidence type="ECO:0000256" key="15">
    <source>
        <dbReference type="ARBA" id="ARBA00061471"/>
    </source>
</evidence>
<evidence type="ECO:0000256" key="14">
    <source>
        <dbReference type="ARBA" id="ARBA00052166"/>
    </source>
</evidence>
<keyword evidence="7" id="KW-0934">Plastid</keyword>
<keyword evidence="11" id="KW-0809">Transit peptide</keyword>
<dbReference type="InterPro" id="IPR036094">
    <property type="entry name" value="NadA_sf"/>
</dbReference>
<dbReference type="Pfam" id="PF02445">
    <property type="entry name" value="NadA"/>
    <property type="match status" value="1"/>
</dbReference>
<dbReference type="Gene3D" id="3.40.50.10800">
    <property type="entry name" value="NadA-like"/>
    <property type="match status" value="3"/>
</dbReference>
<reference evidence="19" key="2">
    <citation type="submission" date="2020-11" db="EMBL/GenBank/DDBJ databases">
        <authorList>
            <person name="Cecchin M."/>
            <person name="Marcolungo L."/>
            <person name="Rossato M."/>
            <person name="Girolomoni L."/>
            <person name="Cosentino E."/>
            <person name="Cuine S."/>
            <person name="Li-Beisson Y."/>
            <person name="Delledonne M."/>
            <person name="Ballottari M."/>
        </authorList>
    </citation>
    <scope>NUCLEOTIDE SEQUENCE</scope>
    <source>
        <strain evidence="19">211/11P</strain>
        <tissue evidence="19">Whole cell</tissue>
    </source>
</reference>
<evidence type="ECO:0000256" key="7">
    <source>
        <dbReference type="ARBA" id="ARBA00022640"/>
    </source>
</evidence>
<keyword evidence="8" id="KW-0662">Pyridine nucleotide biosynthesis</keyword>
<dbReference type="AlphaFoldDB" id="A0A9D4TWX1"/>
<name>A0A9D4TWX1_CHLVU</name>
<evidence type="ECO:0000256" key="17">
    <source>
        <dbReference type="SAM" id="MobiDB-lite"/>
    </source>
</evidence>
<dbReference type="GO" id="GO:0051539">
    <property type="term" value="F:4 iron, 4 sulfur cluster binding"/>
    <property type="evidence" value="ECO:0007669"/>
    <property type="project" value="UniProtKB-KW"/>
</dbReference>
<comment type="similarity">
    <text evidence="15">Belongs to the quinolinate synthase family. Type 1 subfamily.</text>
</comment>
<evidence type="ECO:0000256" key="5">
    <source>
        <dbReference type="ARBA" id="ARBA00022485"/>
    </source>
</evidence>
<dbReference type="PANTHER" id="PTHR30573">
    <property type="entry name" value="QUINOLINATE SYNTHETASE A"/>
    <property type="match status" value="1"/>
</dbReference>
<keyword evidence="20" id="KW-1185">Reference proteome</keyword>
<dbReference type="FunFam" id="3.40.50.10800:FF:000006">
    <property type="entry name" value="Quinolinate synthase, chloroplastic"/>
    <property type="match status" value="1"/>
</dbReference>
<dbReference type="Gene3D" id="3.90.1010.10">
    <property type="match status" value="1"/>
</dbReference>
<dbReference type="SUPFAM" id="SSF82649">
    <property type="entry name" value="SufE/NifU"/>
    <property type="match status" value="1"/>
</dbReference>
<dbReference type="GO" id="GO:0008987">
    <property type="term" value="F:quinolinate synthetase A activity"/>
    <property type="evidence" value="ECO:0007669"/>
    <property type="project" value="InterPro"/>
</dbReference>
<evidence type="ECO:0000256" key="6">
    <source>
        <dbReference type="ARBA" id="ARBA00022528"/>
    </source>
</evidence>
<dbReference type="EMBL" id="SIDB01000002">
    <property type="protein sequence ID" value="KAI3436690.1"/>
    <property type="molecule type" value="Genomic_DNA"/>
</dbReference>
<sequence length="696" mass="73934">MRVRLAATKPHGAATRSTATPLRTRRPPASCPAVVCQLGQEKVHRDVTAAAQAAATEVLPSVSFPTPRMTEVAAELQAAPGQQERARLLLQLAKRLPAMSDAARTDANRVMGCTAQVWVSAELEGNGLLSLTADSDSELSRGLAAVLVEGLSGLTPEEVLQVDPAVLSQLGLGSSVLTRSRTNGFLNMLEAVKRRARALLGDLPRFPSLLISAAGTSAQGAFAEAQNQYLQPDQSVVDALVSQLTAKRIGVVAHFYMDPQVQGVLSSAAERWPHINVSDSLVMADGAVKMAEAGCTAIAVLGVDFMSENVRAILDEAGYSHVHVYRMAAEDIGCSLAEAAESEAYDSYLADAGATPDSLHVVYINTSLRTKALAHKAVPTITCTSSNVVSTVLTAFAQVPGINVWYGPDTYMGRNLAQLFQSLAQLSDDEVREVHPAHTQASIRALLPRLRYFEQGTCIVHHLFGGEVCELVKEGYRDAYLAAHFEVPGEMFSLAMEAKRSRGMGVVGSTQNILDFIAAKLTTALEQPFPERLQFVLGTEAGMITSIVRKVQGMLRAAKRDDVAVEIVFPVSPEAITTDRQQQGGQGPRLELPTGLSVVPGPAGGEGCSLEGGCASCPYMKMNSLTALLGVCERVGSPAGEAMLEAFKPRPYRELVDGKTMAQAGCVPILHMRGFQKGGSLPDALVADITSRHAAA</sequence>
<comment type="caution">
    <text evidence="19">The sequence shown here is derived from an EMBL/GenBank/DDBJ whole genome shotgun (WGS) entry which is preliminary data.</text>
</comment>
<dbReference type="Pfam" id="PF02657">
    <property type="entry name" value="SufE"/>
    <property type="match status" value="1"/>
</dbReference>
<dbReference type="InterPro" id="IPR003473">
    <property type="entry name" value="NadA"/>
</dbReference>
<evidence type="ECO:0000256" key="16">
    <source>
        <dbReference type="ARBA" id="ARBA00073351"/>
    </source>
</evidence>
<evidence type="ECO:0000256" key="13">
    <source>
        <dbReference type="ARBA" id="ARBA00023014"/>
    </source>
</evidence>
<dbReference type="SUPFAM" id="SSF142754">
    <property type="entry name" value="NadA-like"/>
    <property type="match status" value="1"/>
</dbReference>
<protein>
    <recommendedName>
        <fullName evidence="16">Quinolinate synthase, chloroplastic</fullName>
        <ecNumber evidence="4">2.5.1.72</ecNumber>
    </recommendedName>
</protein>
<keyword evidence="6" id="KW-0150">Chloroplast</keyword>
<keyword evidence="5" id="KW-0004">4Fe-4S</keyword>
<feature type="domain" description="Fe-S metabolism associated" evidence="18">
    <location>
        <begin position="74"/>
        <end position="194"/>
    </location>
</feature>
<comment type="subcellular location">
    <subcellularLocation>
        <location evidence="2">Plastid</location>
        <location evidence="2">Chloroplast</location>
    </subcellularLocation>
</comment>
<evidence type="ECO:0000256" key="2">
    <source>
        <dbReference type="ARBA" id="ARBA00004229"/>
    </source>
</evidence>
<evidence type="ECO:0000256" key="8">
    <source>
        <dbReference type="ARBA" id="ARBA00022642"/>
    </source>
</evidence>
<dbReference type="OrthoDB" id="66991at2759"/>
<evidence type="ECO:0000256" key="12">
    <source>
        <dbReference type="ARBA" id="ARBA00023004"/>
    </source>
</evidence>
<organism evidence="19 20">
    <name type="scientific">Chlorella vulgaris</name>
    <name type="common">Green alga</name>
    <dbReference type="NCBI Taxonomy" id="3077"/>
    <lineage>
        <taxon>Eukaryota</taxon>
        <taxon>Viridiplantae</taxon>
        <taxon>Chlorophyta</taxon>
        <taxon>core chlorophytes</taxon>
        <taxon>Trebouxiophyceae</taxon>
        <taxon>Chlorellales</taxon>
        <taxon>Chlorellaceae</taxon>
        <taxon>Chlorella clade</taxon>
        <taxon>Chlorella</taxon>
    </lineage>
</organism>
<dbReference type="Proteomes" id="UP001055712">
    <property type="component" value="Unassembled WGS sequence"/>
</dbReference>
<feature type="region of interest" description="Disordered" evidence="17">
    <location>
        <begin position="1"/>
        <end position="29"/>
    </location>
</feature>
<dbReference type="EC" id="2.5.1.72" evidence="4"/>
<evidence type="ECO:0000259" key="18">
    <source>
        <dbReference type="Pfam" id="PF02657"/>
    </source>
</evidence>
<dbReference type="FunFam" id="3.40.50.10800:FF:000008">
    <property type="entry name" value="Quinolinate synthase chloroplastic"/>
    <property type="match status" value="1"/>
</dbReference>
<dbReference type="InterPro" id="IPR003808">
    <property type="entry name" value="Fe-S_metab-assoc_dom"/>
</dbReference>
<keyword evidence="9" id="KW-0808">Transferase</keyword>
<comment type="cofactor">
    <cofactor evidence="1">
        <name>[4Fe-4S] cluster</name>
        <dbReference type="ChEBI" id="CHEBI:49883"/>
    </cofactor>
</comment>
<dbReference type="GO" id="GO:0034628">
    <property type="term" value="P:'de novo' NAD+ biosynthetic process from L-aspartate"/>
    <property type="evidence" value="ECO:0007669"/>
    <property type="project" value="TreeGrafter"/>
</dbReference>
<keyword evidence="13" id="KW-0411">Iron-sulfur</keyword>
<dbReference type="PANTHER" id="PTHR30573:SF0">
    <property type="entry name" value="QUINOLINATE SYNTHASE, CHLOROPLASTIC"/>
    <property type="match status" value="1"/>
</dbReference>
<reference evidence="19" key="1">
    <citation type="journal article" date="2019" name="Plant J.">
        <title>Chlorella vulgaris genome assembly and annotation reveals the molecular basis for metabolic acclimation to high light conditions.</title>
        <authorList>
            <person name="Cecchin M."/>
            <person name="Marcolungo L."/>
            <person name="Rossato M."/>
            <person name="Girolomoni L."/>
            <person name="Cosentino E."/>
            <person name="Cuine S."/>
            <person name="Li-Beisson Y."/>
            <person name="Delledonne M."/>
            <person name="Ballottari M."/>
        </authorList>
    </citation>
    <scope>NUCLEOTIDE SEQUENCE</scope>
    <source>
        <strain evidence="19">211/11P</strain>
    </source>
</reference>
<evidence type="ECO:0000256" key="3">
    <source>
        <dbReference type="ARBA" id="ARBA00005065"/>
    </source>
</evidence>